<dbReference type="RefSeq" id="WP_191805249.1">
    <property type="nucleotide sequence ID" value="NZ_JACSQL010000033.1"/>
</dbReference>
<keyword evidence="1" id="KW-0812">Transmembrane</keyword>
<proteinExistence type="predicted"/>
<feature type="transmembrane region" description="Helical" evidence="1">
    <location>
        <begin position="7"/>
        <end position="27"/>
    </location>
</feature>
<organism evidence="2 3">
    <name type="scientific">Paenibacillus gallinarum</name>
    <dbReference type="NCBI Taxonomy" id="2762232"/>
    <lineage>
        <taxon>Bacteria</taxon>
        <taxon>Bacillati</taxon>
        <taxon>Bacillota</taxon>
        <taxon>Bacilli</taxon>
        <taxon>Bacillales</taxon>
        <taxon>Paenibacillaceae</taxon>
        <taxon>Paenibacillus</taxon>
    </lineage>
</organism>
<keyword evidence="3" id="KW-1185">Reference proteome</keyword>
<dbReference type="EMBL" id="JACSQL010000033">
    <property type="protein sequence ID" value="MBD7971377.1"/>
    <property type="molecule type" value="Genomic_DNA"/>
</dbReference>
<reference evidence="2 3" key="1">
    <citation type="submission" date="2020-08" db="EMBL/GenBank/DDBJ databases">
        <title>A Genomic Blueprint of the Chicken Gut Microbiome.</title>
        <authorList>
            <person name="Gilroy R."/>
            <person name="Ravi A."/>
            <person name="Getino M."/>
            <person name="Pursley I."/>
            <person name="Horton D.L."/>
            <person name="Alikhan N.-F."/>
            <person name="Baker D."/>
            <person name="Gharbi K."/>
            <person name="Hall N."/>
            <person name="Watson M."/>
            <person name="Adriaenssens E.M."/>
            <person name="Foster-Nyarko E."/>
            <person name="Jarju S."/>
            <person name="Secka A."/>
            <person name="Antonio M."/>
            <person name="Oren A."/>
            <person name="Chaudhuri R."/>
            <person name="La Ragione R.M."/>
            <person name="Hildebrand F."/>
            <person name="Pallen M.J."/>
        </authorList>
    </citation>
    <scope>NUCLEOTIDE SEQUENCE [LARGE SCALE GENOMIC DNA]</scope>
    <source>
        <strain evidence="2 3">Sa2BVA9</strain>
    </source>
</reference>
<comment type="caution">
    <text evidence="2">The sequence shown here is derived from an EMBL/GenBank/DDBJ whole genome shotgun (WGS) entry which is preliminary data.</text>
</comment>
<dbReference type="Pfam" id="PF11337">
    <property type="entry name" value="DUF3139"/>
    <property type="match status" value="1"/>
</dbReference>
<dbReference type="Proteomes" id="UP000608071">
    <property type="component" value="Unassembled WGS sequence"/>
</dbReference>
<dbReference type="InterPro" id="IPR021486">
    <property type="entry name" value="DUF3139"/>
</dbReference>
<keyword evidence="1" id="KW-0472">Membrane</keyword>
<evidence type="ECO:0000313" key="2">
    <source>
        <dbReference type="EMBL" id="MBD7971377.1"/>
    </source>
</evidence>
<evidence type="ECO:0000256" key="1">
    <source>
        <dbReference type="SAM" id="Phobius"/>
    </source>
</evidence>
<accession>A0ABR8T6I6</accession>
<gene>
    <name evidence="2" type="ORF">H9647_25280</name>
</gene>
<keyword evidence="1" id="KW-1133">Transmembrane helix</keyword>
<protein>
    <submittedName>
        <fullName evidence="2">DUF3139 domain-containing protein</fullName>
    </submittedName>
</protein>
<sequence>MKKIMMIGGGVVLGLLILVIGFVFYVFHLLNTPPKSDPEIVAYTEEKVKDYLIEEKGYSESDILSVNSKRKPKDKDKTAIGYQVLVVFSDTPDTIYYYEIVDEDENKIEQLGMTGTDIKHKNFP</sequence>
<dbReference type="CDD" id="cd12087">
    <property type="entry name" value="TM_EGFR-like"/>
    <property type="match status" value="1"/>
</dbReference>
<name>A0ABR8T6I6_9BACL</name>
<evidence type="ECO:0000313" key="3">
    <source>
        <dbReference type="Proteomes" id="UP000608071"/>
    </source>
</evidence>